<evidence type="ECO:0000256" key="1">
    <source>
        <dbReference type="ARBA" id="ARBA00008857"/>
    </source>
</evidence>
<dbReference type="Pfam" id="PF00589">
    <property type="entry name" value="Phage_integrase"/>
    <property type="match status" value="1"/>
</dbReference>
<organism evidence="6 7">
    <name type="scientific">Otariodibacter oris</name>
    <dbReference type="NCBI Taxonomy" id="1032623"/>
    <lineage>
        <taxon>Bacteria</taxon>
        <taxon>Pseudomonadati</taxon>
        <taxon>Pseudomonadota</taxon>
        <taxon>Gammaproteobacteria</taxon>
        <taxon>Pasteurellales</taxon>
        <taxon>Pasteurellaceae</taxon>
        <taxon>Otariodibacter</taxon>
    </lineage>
</organism>
<keyword evidence="2" id="KW-0229">DNA integration</keyword>
<dbReference type="Gene3D" id="1.10.443.10">
    <property type="entry name" value="Intergrase catalytic core"/>
    <property type="match status" value="1"/>
</dbReference>
<protein>
    <submittedName>
        <fullName evidence="6">Site-specific recombinase XerD</fullName>
    </submittedName>
</protein>
<sequence length="399" mass="46410">MLTDSKIKSLKAKEKLYKVPDRDGLYVAISKAGTIMFRYDYRINGRRETLSIGKYGIDGLTLSQAREKLIEARKLVAKGISPAGEKRKLKNAIQNAERFEDFAIRYIQETNFAESTRDLRNATYQREIAPYFAKKLMTEISTEEIRNHCQIIKERGAPSTAIFVRDLFSAVYKFAIGKGHNFINPAEKISNSSIATFRPRERTLTPREIHLFFKELNKTERYFTLRKGVLFILYTMVRKSEFVNAKWNEFDFTRNIWTIPSERMKARRAHNVYLSTQAIEILTAFKLYCEDSEFIIPSRTSRLKPIALSSLNRVVNETVSIMNNKGIEFDPFTVHDLRRTASTLLNEKGFNTDWIEKSLAHEQQGVRAVYNKAEYAKQRKDMMQKWADMIDTWISGKDL</sequence>
<gene>
    <name evidence="6" type="ORF">DES31_0272</name>
</gene>
<dbReference type="InterPro" id="IPR050808">
    <property type="entry name" value="Phage_Integrase"/>
</dbReference>
<dbReference type="InterPro" id="IPR025166">
    <property type="entry name" value="Integrase_DNA_bind_dom"/>
</dbReference>
<dbReference type="GO" id="GO:0006310">
    <property type="term" value="P:DNA recombination"/>
    <property type="evidence" value="ECO:0007669"/>
    <property type="project" value="UniProtKB-KW"/>
</dbReference>
<dbReference type="Pfam" id="PF22022">
    <property type="entry name" value="Phage_int_M"/>
    <property type="match status" value="1"/>
</dbReference>
<evidence type="ECO:0000259" key="5">
    <source>
        <dbReference type="PROSITE" id="PS51898"/>
    </source>
</evidence>
<evidence type="ECO:0000313" key="7">
    <source>
        <dbReference type="Proteomes" id="UP000280099"/>
    </source>
</evidence>
<dbReference type="InterPro" id="IPR038488">
    <property type="entry name" value="Integrase_DNA-bd_sf"/>
</dbReference>
<evidence type="ECO:0000313" key="6">
    <source>
        <dbReference type="EMBL" id="RKR76961.1"/>
    </source>
</evidence>
<comment type="caution">
    <text evidence="6">The sequence shown here is derived from an EMBL/GenBank/DDBJ whole genome shotgun (WGS) entry which is preliminary data.</text>
</comment>
<dbReference type="PROSITE" id="PS51898">
    <property type="entry name" value="TYR_RECOMBINASE"/>
    <property type="match status" value="1"/>
</dbReference>
<dbReference type="Gene3D" id="3.30.160.390">
    <property type="entry name" value="Integrase, DNA-binding domain"/>
    <property type="match status" value="1"/>
</dbReference>
<dbReference type="InterPro" id="IPR013762">
    <property type="entry name" value="Integrase-like_cat_sf"/>
</dbReference>
<dbReference type="Proteomes" id="UP000280099">
    <property type="component" value="Unassembled WGS sequence"/>
</dbReference>
<evidence type="ECO:0000256" key="3">
    <source>
        <dbReference type="ARBA" id="ARBA00023125"/>
    </source>
</evidence>
<dbReference type="InterPro" id="IPR002104">
    <property type="entry name" value="Integrase_catalytic"/>
</dbReference>
<reference evidence="6 7" key="1">
    <citation type="submission" date="2018-10" db="EMBL/GenBank/DDBJ databases">
        <title>Genomic Encyclopedia of Type Strains, Phase IV (KMG-IV): sequencing the most valuable type-strain genomes for metagenomic binning, comparative biology and taxonomic classification.</title>
        <authorList>
            <person name="Goeker M."/>
        </authorList>
    </citation>
    <scope>NUCLEOTIDE SEQUENCE [LARGE SCALE GENOMIC DNA]</scope>
    <source>
        <strain evidence="6 7">DSM 23800</strain>
    </source>
</reference>
<dbReference type="RefSeq" id="WP_121121239.1">
    <property type="nucleotide sequence ID" value="NZ_CP016604.1"/>
</dbReference>
<name>A0A420XIJ0_9PAST</name>
<dbReference type="InterPro" id="IPR011010">
    <property type="entry name" value="DNA_brk_join_enz"/>
</dbReference>
<evidence type="ECO:0000256" key="2">
    <source>
        <dbReference type="ARBA" id="ARBA00022908"/>
    </source>
</evidence>
<keyword evidence="7" id="KW-1185">Reference proteome</keyword>
<accession>A0A420XIJ0</accession>
<dbReference type="PANTHER" id="PTHR30629">
    <property type="entry name" value="PROPHAGE INTEGRASE"/>
    <property type="match status" value="1"/>
</dbReference>
<dbReference type="InterPro" id="IPR053876">
    <property type="entry name" value="Phage_int_M"/>
</dbReference>
<evidence type="ECO:0000256" key="4">
    <source>
        <dbReference type="ARBA" id="ARBA00023172"/>
    </source>
</evidence>
<dbReference type="EMBL" id="RBJC01000004">
    <property type="protein sequence ID" value="RKR76961.1"/>
    <property type="molecule type" value="Genomic_DNA"/>
</dbReference>
<dbReference type="InterPro" id="IPR010998">
    <property type="entry name" value="Integrase_recombinase_N"/>
</dbReference>
<keyword evidence="4" id="KW-0233">DNA recombination</keyword>
<dbReference type="AlphaFoldDB" id="A0A420XIJ0"/>
<dbReference type="PANTHER" id="PTHR30629:SF2">
    <property type="entry name" value="PROPHAGE INTEGRASE INTS-RELATED"/>
    <property type="match status" value="1"/>
</dbReference>
<comment type="similarity">
    <text evidence="1">Belongs to the 'phage' integrase family.</text>
</comment>
<dbReference type="Pfam" id="PF13356">
    <property type="entry name" value="Arm-DNA-bind_3"/>
    <property type="match status" value="1"/>
</dbReference>
<dbReference type="SUPFAM" id="SSF56349">
    <property type="entry name" value="DNA breaking-rejoining enzymes"/>
    <property type="match status" value="1"/>
</dbReference>
<dbReference type="OrthoDB" id="9795573at2"/>
<feature type="domain" description="Tyr recombinase" evidence="5">
    <location>
        <begin position="199"/>
        <end position="383"/>
    </location>
</feature>
<keyword evidence="3" id="KW-0238">DNA-binding</keyword>
<proteinExistence type="inferred from homology"/>
<dbReference type="GO" id="GO:0003677">
    <property type="term" value="F:DNA binding"/>
    <property type="evidence" value="ECO:0007669"/>
    <property type="project" value="UniProtKB-KW"/>
</dbReference>
<dbReference type="Gene3D" id="1.10.150.130">
    <property type="match status" value="1"/>
</dbReference>
<dbReference type="GO" id="GO:0015074">
    <property type="term" value="P:DNA integration"/>
    <property type="evidence" value="ECO:0007669"/>
    <property type="project" value="UniProtKB-KW"/>
</dbReference>
<dbReference type="CDD" id="cd00801">
    <property type="entry name" value="INT_P4_C"/>
    <property type="match status" value="1"/>
</dbReference>